<gene>
    <name evidence="1" type="ORF">GPA22_12255</name>
</gene>
<organism evidence="1 2">
    <name type="scientific">Aromatoleum toluvorans</name>
    <dbReference type="NCBI Taxonomy" id="92002"/>
    <lineage>
        <taxon>Bacteria</taxon>
        <taxon>Pseudomonadati</taxon>
        <taxon>Pseudomonadota</taxon>
        <taxon>Betaproteobacteria</taxon>
        <taxon>Rhodocyclales</taxon>
        <taxon>Rhodocyclaceae</taxon>
        <taxon>Aromatoleum</taxon>
    </lineage>
</organism>
<sequence length="150" mass="17421">MRRETAYKLAGRHHEHPVAAAGLLKEREIRFAGYPPRQVQQALQSLRLLKGLTAAPHGEREHSIVVSYSVLEFSLEVLEDALRDAGFHLENSLYARLVRAVVYFCEETQRHNVASPERLIKQSNEVYVKVYEYHLHGDHDDTPPEFREYR</sequence>
<dbReference type="EMBL" id="WTVN01000017">
    <property type="protein sequence ID" value="NMG44501.1"/>
    <property type="molecule type" value="Genomic_DNA"/>
</dbReference>
<dbReference type="Proteomes" id="UP000623795">
    <property type="component" value="Unassembled WGS sequence"/>
</dbReference>
<evidence type="ECO:0000313" key="1">
    <source>
        <dbReference type="EMBL" id="NMG44501.1"/>
    </source>
</evidence>
<evidence type="ECO:0008006" key="3">
    <source>
        <dbReference type="Google" id="ProtNLM"/>
    </source>
</evidence>
<keyword evidence="2" id="KW-1185">Reference proteome</keyword>
<protein>
    <recommendedName>
        <fullName evidence="3">HEPN domain-containing protein</fullName>
    </recommendedName>
</protein>
<comment type="caution">
    <text evidence="1">The sequence shown here is derived from an EMBL/GenBank/DDBJ whole genome shotgun (WGS) entry which is preliminary data.</text>
</comment>
<proteinExistence type="predicted"/>
<evidence type="ECO:0000313" key="2">
    <source>
        <dbReference type="Proteomes" id="UP000623795"/>
    </source>
</evidence>
<reference evidence="1 2" key="1">
    <citation type="submission" date="2019-12" db="EMBL/GenBank/DDBJ databases">
        <title>Comparative genomics gives insights into the taxonomy of the Azoarcus-Aromatoleum group and reveals separate origins of nif in the plant-associated Azoarcus and non-plant-associated Aromatoleum sub-groups.</title>
        <authorList>
            <person name="Lafos M."/>
            <person name="Maluk M."/>
            <person name="Batista M."/>
            <person name="Junghare M."/>
            <person name="Carmona M."/>
            <person name="Faoro H."/>
            <person name="Cruz L.M."/>
            <person name="Battistoni F."/>
            <person name="De Souza E."/>
            <person name="Pedrosa F."/>
            <person name="Chen W.-M."/>
            <person name="Poole P.S."/>
            <person name="Dixon R.A."/>
            <person name="James E.K."/>
        </authorList>
    </citation>
    <scope>NUCLEOTIDE SEQUENCE [LARGE SCALE GENOMIC DNA]</scope>
    <source>
        <strain evidence="1 2">Td21</strain>
    </source>
</reference>
<name>A0ABX1Q172_9RHOO</name>
<dbReference type="RefSeq" id="WP_169256361.1">
    <property type="nucleotide sequence ID" value="NZ_WTVN01000017.1"/>
</dbReference>
<accession>A0ABX1Q172</accession>